<dbReference type="STRING" id="341036.SAMN05660649_02713"/>
<dbReference type="InterPro" id="IPR045441">
    <property type="entry name" value="DUF6506"/>
</dbReference>
<gene>
    <name evidence="1" type="ORF">SAMN05660649_02713</name>
</gene>
<accession>A0A1I2UMV9</accession>
<dbReference type="AlphaFoldDB" id="A0A1I2UMV9"/>
<dbReference type="Proteomes" id="UP000199337">
    <property type="component" value="Unassembled WGS sequence"/>
</dbReference>
<dbReference type="Pfam" id="PF20116">
    <property type="entry name" value="DUF6506"/>
    <property type="match status" value="1"/>
</dbReference>
<name>A0A1I2UMV9_9FIRM</name>
<protein>
    <submittedName>
        <fullName evidence="1">Uncharacterized protein</fullName>
    </submittedName>
</protein>
<dbReference type="RefSeq" id="WP_092471916.1">
    <property type="nucleotide sequence ID" value="NZ_FOOX01000009.1"/>
</dbReference>
<dbReference type="OrthoDB" id="1551162at2"/>
<evidence type="ECO:0000313" key="2">
    <source>
        <dbReference type="Proteomes" id="UP000199337"/>
    </source>
</evidence>
<proteinExistence type="predicted"/>
<dbReference type="EMBL" id="FOOX01000009">
    <property type="protein sequence ID" value="SFG78504.1"/>
    <property type="molecule type" value="Genomic_DNA"/>
</dbReference>
<reference evidence="2" key="1">
    <citation type="submission" date="2016-10" db="EMBL/GenBank/DDBJ databases">
        <authorList>
            <person name="Varghese N."/>
            <person name="Submissions S."/>
        </authorList>
    </citation>
    <scope>NUCLEOTIDE SEQUENCE [LARGE SCALE GENOMIC DNA]</scope>
    <source>
        <strain evidence="2">DSM 17038</strain>
    </source>
</reference>
<evidence type="ECO:0000313" key="1">
    <source>
        <dbReference type="EMBL" id="SFG78504.1"/>
    </source>
</evidence>
<organism evidence="1 2">
    <name type="scientific">Desulfotruncus arcticus DSM 17038</name>
    <dbReference type="NCBI Taxonomy" id="1121424"/>
    <lineage>
        <taxon>Bacteria</taxon>
        <taxon>Bacillati</taxon>
        <taxon>Bacillota</taxon>
        <taxon>Clostridia</taxon>
        <taxon>Eubacteriales</taxon>
        <taxon>Desulfallaceae</taxon>
        <taxon>Desulfotruncus</taxon>
    </lineage>
</organism>
<sequence>MLKAAFIFLAPGAEPAQHNSEVRTPEVELKVIGVRNYQAAEEVIQQLVAEGVKAIELCGGFGHEGVARAARAAGRDVAVGAVRFDVHPGLNGNSGDAIF</sequence>
<keyword evidence="2" id="KW-1185">Reference proteome</keyword>